<feature type="region of interest" description="Disordered" evidence="9">
    <location>
        <begin position="273"/>
        <end position="301"/>
    </location>
</feature>
<dbReference type="PANTHER" id="PTHR46876:SF1">
    <property type="entry name" value="LOW-DENSITY LIPOPROTEIN RECEPTOR-RELATED PROTEIN 11"/>
    <property type="match status" value="1"/>
</dbReference>
<feature type="region of interest" description="Disordered" evidence="9">
    <location>
        <begin position="149"/>
        <end position="170"/>
    </location>
</feature>
<feature type="chain" id="PRO_5024412304" description="MANSC domain-containing protein" evidence="11">
    <location>
        <begin position="18"/>
        <end position="619"/>
    </location>
</feature>
<evidence type="ECO:0000256" key="1">
    <source>
        <dbReference type="ARBA" id="ARBA00004479"/>
    </source>
</evidence>
<evidence type="ECO:0000256" key="8">
    <source>
        <dbReference type="PROSITE-ProRule" id="PRU00124"/>
    </source>
</evidence>
<organism evidence="13 14">
    <name type="scientific">Photinus pyralis</name>
    <name type="common">Common eastern firefly</name>
    <name type="synonym">Lampyris pyralis</name>
    <dbReference type="NCBI Taxonomy" id="7054"/>
    <lineage>
        <taxon>Eukaryota</taxon>
        <taxon>Metazoa</taxon>
        <taxon>Ecdysozoa</taxon>
        <taxon>Arthropoda</taxon>
        <taxon>Hexapoda</taxon>
        <taxon>Insecta</taxon>
        <taxon>Pterygota</taxon>
        <taxon>Neoptera</taxon>
        <taxon>Endopterygota</taxon>
        <taxon>Coleoptera</taxon>
        <taxon>Polyphaga</taxon>
        <taxon>Elateriformia</taxon>
        <taxon>Elateroidea</taxon>
        <taxon>Lampyridae</taxon>
        <taxon>Lampyrinae</taxon>
        <taxon>Photinus</taxon>
    </lineage>
</organism>
<keyword evidence="3 11" id="KW-0732">Signal</keyword>
<dbReference type="PROSITE" id="PS50986">
    <property type="entry name" value="MANSC"/>
    <property type="match status" value="1"/>
</dbReference>
<evidence type="ECO:0000259" key="12">
    <source>
        <dbReference type="PROSITE" id="PS50986"/>
    </source>
</evidence>
<dbReference type="AlphaFoldDB" id="A0A5N4AAP3"/>
<dbReference type="EMBL" id="VVIM01000008">
    <property type="protein sequence ID" value="KAB0794387.1"/>
    <property type="molecule type" value="Genomic_DNA"/>
</dbReference>
<accession>A0A5N4AAP3</accession>
<evidence type="ECO:0000313" key="14">
    <source>
        <dbReference type="Proteomes" id="UP000327044"/>
    </source>
</evidence>
<dbReference type="PANTHER" id="PTHR46876">
    <property type="entry name" value="LOW-DENSITY LIPOPROTEIN RECEPTOR-RELATED PROTEIN 11"/>
    <property type="match status" value="1"/>
</dbReference>
<evidence type="ECO:0000256" key="2">
    <source>
        <dbReference type="ARBA" id="ARBA00022692"/>
    </source>
</evidence>
<comment type="caution">
    <text evidence="13">The sequence shown here is derived from an EMBL/GenBank/DDBJ whole genome shotgun (WGS) entry which is preliminary data.</text>
</comment>
<dbReference type="SMART" id="SM00192">
    <property type="entry name" value="LDLa"/>
    <property type="match status" value="1"/>
</dbReference>
<keyword evidence="2 10" id="KW-0812">Transmembrane</keyword>
<evidence type="ECO:0000256" key="7">
    <source>
        <dbReference type="ARBA" id="ARBA00023180"/>
    </source>
</evidence>
<evidence type="ECO:0000256" key="5">
    <source>
        <dbReference type="ARBA" id="ARBA00023136"/>
    </source>
</evidence>
<dbReference type="Proteomes" id="UP000327044">
    <property type="component" value="Unassembled WGS sequence"/>
</dbReference>
<sequence length="619" mass="70335">MLGQIVMVCFLISISFGTEFVVSKVVEKRSDIDLQTCIKNFEVHKDKIIRTQDSKNMGAKYINEIDLGSRVECLRLCCETENCDVFVFEEKNAGSCYLFQCGPPEDFKCKFTHHANYSSAILGVNRHVPDLESQIKLTKHEKELAKLSFRKSQPEGDAEKNKSPEIKTTPSTTTITEVKVAPVSPTKPILVENTDTTKCSRYQFECRSTKECIAIYNACDGIPQCADGSDEGPELECPEALTTPQPTRVRQSQLAYEDTNGNMNRPIVPQQYPNQKFYPPTNPQRELPNLSPPHSQRPESDFLRPDVRAGFIPRPAPPAYESPNLPQYQQMPPPAQSNWLPRQPNQIPQPYQPFEDRNSHIFNHKENGLQVSEGQDLRYNKHKGALQVLHRALGYSSAGQTQYPDNSAKDAPRIGSYLDEVYRQNSQYQEKWPKAVQDDRFGNRNQYMPDMGQNRLDSWPQQNIPVQQGPVPENNERSKLYLQEETPDTWKAEKTLKTPHADHEHEKMAHELKQSKNLMEKASDTAQIKIEKIKTHTHEHLDAQYPKVAAYKVAEVLDLQDGITETPGGAVLSLTLGLIITCVMALLIGCRLRVVRRRLRRGGKSYAHDADYLVNGMYL</sequence>
<dbReference type="CDD" id="cd00112">
    <property type="entry name" value="LDLa"/>
    <property type="match status" value="1"/>
</dbReference>
<dbReference type="InterPro" id="IPR011106">
    <property type="entry name" value="MANSC_N"/>
</dbReference>
<evidence type="ECO:0000256" key="4">
    <source>
        <dbReference type="ARBA" id="ARBA00022989"/>
    </source>
</evidence>
<gene>
    <name evidence="13" type="ORF">PPYR_11226</name>
</gene>
<keyword evidence="5 10" id="KW-0472">Membrane</keyword>
<feature type="region of interest" description="Disordered" evidence="9">
    <location>
        <begin position="229"/>
        <end position="250"/>
    </location>
</feature>
<dbReference type="InterPro" id="IPR013980">
    <property type="entry name" value="MANSC_dom"/>
</dbReference>
<dbReference type="PROSITE" id="PS01209">
    <property type="entry name" value="LDLRA_1"/>
    <property type="match status" value="1"/>
</dbReference>
<dbReference type="FunCoup" id="A0A5N4AAP3">
    <property type="interactions" value="8"/>
</dbReference>
<feature type="compositionally biased region" description="Basic and acidic residues" evidence="9">
    <location>
        <begin position="152"/>
        <end position="165"/>
    </location>
</feature>
<dbReference type="SUPFAM" id="SSF57424">
    <property type="entry name" value="LDL receptor-like module"/>
    <property type="match status" value="1"/>
</dbReference>
<evidence type="ECO:0000256" key="10">
    <source>
        <dbReference type="SAM" id="Phobius"/>
    </source>
</evidence>
<name>A0A5N4AAP3_PHOPY</name>
<evidence type="ECO:0000256" key="3">
    <source>
        <dbReference type="ARBA" id="ARBA00022729"/>
    </source>
</evidence>
<dbReference type="SMART" id="SM00765">
    <property type="entry name" value="MANEC"/>
    <property type="match status" value="1"/>
</dbReference>
<evidence type="ECO:0000313" key="13">
    <source>
        <dbReference type="EMBL" id="KAB0794387.1"/>
    </source>
</evidence>
<feature type="transmembrane region" description="Helical" evidence="10">
    <location>
        <begin position="570"/>
        <end position="594"/>
    </location>
</feature>
<comment type="subcellular location">
    <subcellularLocation>
        <location evidence="1">Membrane</location>
        <topology evidence="1">Single-pass type I membrane protein</topology>
    </subcellularLocation>
</comment>
<feature type="domain" description="MANSC" evidence="12">
    <location>
        <begin position="43"/>
        <end position="120"/>
    </location>
</feature>
<proteinExistence type="predicted"/>
<keyword evidence="6" id="KW-1015">Disulfide bond</keyword>
<reference evidence="13 14" key="1">
    <citation type="journal article" date="2018" name="Elife">
        <title>Firefly genomes illuminate parallel origins of bioluminescence in beetles.</title>
        <authorList>
            <person name="Fallon T.R."/>
            <person name="Lower S.E."/>
            <person name="Chang C.H."/>
            <person name="Bessho-Uehara M."/>
            <person name="Martin G.J."/>
            <person name="Bewick A.J."/>
            <person name="Behringer M."/>
            <person name="Debat H.J."/>
            <person name="Wong I."/>
            <person name="Day J.C."/>
            <person name="Suvorov A."/>
            <person name="Silva C.J."/>
            <person name="Stanger-Hall K.F."/>
            <person name="Hall D.W."/>
            <person name="Schmitz R.J."/>
            <person name="Nelson D.R."/>
            <person name="Lewis S.M."/>
            <person name="Shigenobu S."/>
            <person name="Bybee S.M."/>
            <person name="Larracuente A.M."/>
            <person name="Oba Y."/>
            <person name="Weng J.K."/>
        </authorList>
    </citation>
    <scope>NUCLEOTIDE SEQUENCE [LARGE SCALE GENOMIC DNA]</scope>
    <source>
        <strain evidence="13">1611_PpyrPB1</strain>
        <tissue evidence="13">Whole body</tissue>
    </source>
</reference>
<dbReference type="Pfam" id="PF00057">
    <property type="entry name" value="Ldl_recept_a"/>
    <property type="match status" value="1"/>
</dbReference>
<dbReference type="InParanoid" id="A0A5N4AAP3"/>
<evidence type="ECO:0000256" key="9">
    <source>
        <dbReference type="SAM" id="MobiDB-lite"/>
    </source>
</evidence>
<comment type="caution">
    <text evidence="8">Lacks conserved residue(s) required for the propagation of feature annotation.</text>
</comment>
<keyword evidence="14" id="KW-1185">Reference proteome</keyword>
<dbReference type="InterPro" id="IPR002172">
    <property type="entry name" value="LDrepeatLR_classA_rpt"/>
</dbReference>
<dbReference type="InterPro" id="IPR023415">
    <property type="entry name" value="LDLR_class-A_CS"/>
</dbReference>
<dbReference type="InterPro" id="IPR036055">
    <property type="entry name" value="LDL_receptor-like_sf"/>
</dbReference>
<dbReference type="OrthoDB" id="10037294at2759"/>
<evidence type="ECO:0000256" key="11">
    <source>
        <dbReference type="SAM" id="SignalP"/>
    </source>
</evidence>
<keyword evidence="4 10" id="KW-1133">Transmembrane helix</keyword>
<evidence type="ECO:0000256" key="6">
    <source>
        <dbReference type="ARBA" id="ARBA00023157"/>
    </source>
</evidence>
<keyword evidence="7" id="KW-0325">Glycoprotein</keyword>
<dbReference type="PROSITE" id="PS50068">
    <property type="entry name" value="LDLRA_2"/>
    <property type="match status" value="1"/>
</dbReference>
<feature type="signal peptide" evidence="11">
    <location>
        <begin position="1"/>
        <end position="17"/>
    </location>
</feature>
<dbReference type="GO" id="GO:0016020">
    <property type="term" value="C:membrane"/>
    <property type="evidence" value="ECO:0007669"/>
    <property type="project" value="UniProtKB-SubCell"/>
</dbReference>
<dbReference type="Gene3D" id="4.10.400.10">
    <property type="entry name" value="Low-density Lipoprotein Receptor"/>
    <property type="match status" value="1"/>
</dbReference>
<protein>
    <recommendedName>
        <fullName evidence="12">MANSC domain-containing protein</fullName>
    </recommendedName>
</protein>
<dbReference type="Pfam" id="PF07502">
    <property type="entry name" value="MANEC"/>
    <property type="match status" value="1"/>
</dbReference>